<dbReference type="SUPFAM" id="SSF55729">
    <property type="entry name" value="Acyl-CoA N-acyltransferases (Nat)"/>
    <property type="match status" value="1"/>
</dbReference>
<accession>A0A8J2XRD0</accession>
<dbReference type="AlphaFoldDB" id="A0A8J2XRD0"/>
<name>A0A8J2XRD0_9BACT</name>
<protein>
    <submittedName>
        <fullName evidence="4">N-acetyltransferase</fullName>
    </submittedName>
</protein>
<reference evidence="4" key="1">
    <citation type="journal article" date="2014" name="Int. J. Syst. Evol. Microbiol.">
        <title>Complete genome sequence of Corynebacterium casei LMG S-19264T (=DSM 44701T), isolated from a smear-ripened cheese.</title>
        <authorList>
            <consortium name="US DOE Joint Genome Institute (JGI-PGF)"/>
            <person name="Walter F."/>
            <person name="Albersmeier A."/>
            <person name="Kalinowski J."/>
            <person name="Ruckert C."/>
        </authorList>
    </citation>
    <scope>NUCLEOTIDE SEQUENCE</scope>
    <source>
        <strain evidence="4">CGMCC 1.15448</strain>
    </source>
</reference>
<reference evidence="4" key="2">
    <citation type="submission" date="2020-09" db="EMBL/GenBank/DDBJ databases">
        <authorList>
            <person name="Sun Q."/>
            <person name="Zhou Y."/>
        </authorList>
    </citation>
    <scope>NUCLEOTIDE SEQUENCE</scope>
    <source>
        <strain evidence="4">CGMCC 1.15448</strain>
    </source>
</reference>
<dbReference type="InterPro" id="IPR050832">
    <property type="entry name" value="Bact_Acetyltransf"/>
</dbReference>
<evidence type="ECO:0000313" key="4">
    <source>
        <dbReference type="EMBL" id="GGB00369.1"/>
    </source>
</evidence>
<dbReference type="RefSeq" id="WP_188931908.1">
    <property type="nucleotide sequence ID" value="NZ_BMJC01000002.1"/>
</dbReference>
<feature type="domain" description="N-acetyltransferase" evidence="3">
    <location>
        <begin position="1"/>
        <end position="170"/>
    </location>
</feature>
<sequence length="171" mass="18530">MPITSAGPADIPALVALVNSAYRSEGGQQGWTHESHLISGSRTDAAGIQELLQTPGAVILKYPDASGVILGCVYLQQEGDTLYLGLLSVQPAQQNAGIGRRLLAAADDYACRHHCKAINITVISVRHELLAWYQRHGYRRTGEIKPFHAGEKFGIQKQPLELVVLEKPIPA</sequence>
<keyword evidence="1" id="KW-0808">Transferase</keyword>
<dbReference type="GO" id="GO:0016747">
    <property type="term" value="F:acyltransferase activity, transferring groups other than amino-acyl groups"/>
    <property type="evidence" value="ECO:0007669"/>
    <property type="project" value="InterPro"/>
</dbReference>
<evidence type="ECO:0000259" key="3">
    <source>
        <dbReference type="PROSITE" id="PS51186"/>
    </source>
</evidence>
<dbReference type="PANTHER" id="PTHR43877:SF2">
    <property type="entry name" value="AMINOALKYLPHOSPHONATE N-ACETYLTRANSFERASE-RELATED"/>
    <property type="match status" value="1"/>
</dbReference>
<evidence type="ECO:0000313" key="5">
    <source>
        <dbReference type="Proteomes" id="UP000607559"/>
    </source>
</evidence>
<gene>
    <name evidence="4" type="ORF">GCM10011511_24560</name>
</gene>
<keyword evidence="5" id="KW-1185">Reference proteome</keyword>
<dbReference type="CDD" id="cd04301">
    <property type="entry name" value="NAT_SF"/>
    <property type="match status" value="1"/>
</dbReference>
<dbReference type="PANTHER" id="PTHR43877">
    <property type="entry name" value="AMINOALKYLPHOSPHONATE N-ACETYLTRANSFERASE-RELATED-RELATED"/>
    <property type="match status" value="1"/>
</dbReference>
<keyword evidence="2" id="KW-0012">Acyltransferase</keyword>
<dbReference type="EMBL" id="BMJC01000002">
    <property type="protein sequence ID" value="GGB00369.1"/>
    <property type="molecule type" value="Genomic_DNA"/>
</dbReference>
<dbReference type="Pfam" id="PF13508">
    <property type="entry name" value="Acetyltransf_7"/>
    <property type="match status" value="1"/>
</dbReference>
<evidence type="ECO:0000256" key="2">
    <source>
        <dbReference type="ARBA" id="ARBA00023315"/>
    </source>
</evidence>
<evidence type="ECO:0000256" key="1">
    <source>
        <dbReference type="ARBA" id="ARBA00022679"/>
    </source>
</evidence>
<dbReference type="InterPro" id="IPR016181">
    <property type="entry name" value="Acyl_CoA_acyltransferase"/>
</dbReference>
<comment type="caution">
    <text evidence="4">The sequence shown here is derived from an EMBL/GenBank/DDBJ whole genome shotgun (WGS) entry which is preliminary data.</text>
</comment>
<organism evidence="4 5">
    <name type="scientific">Puia dinghuensis</name>
    <dbReference type="NCBI Taxonomy" id="1792502"/>
    <lineage>
        <taxon>Bacteria</taxon>
        <taxon>Pseudomonadati</taxon>
        <taxon>Bacteroidota</taxon>
        <taxon>Chitinophagia</taxon>
        <taxon>Chitinophagales</taxon>
        <taxon>Chitinophagaceae</taxon>
        <taxon>Puia</taxon>
    </lineage>
</organism>
<dbReference type="PROSITE" id="PS51186">
    <property type="entry name" value="GNAT"/>
    <property type="match status" value="1"/>
</dbReference>
<proteinExistence type="predicted"/>
<dbReference type="Proteomes" id="UP000607559">
    <property type="component" value="Unassembled WGS sequence"/>
</dbReference>
<dbReference type="InterPro" id="IPR000182">
    <property type="entry name" value="GNAT_dom"/>
</dbReference>
<dbReference type="Gene3D" id="3.40.630.30">
    <property type="match status" value="1"/>
</dbReference>